<dbReference type="WBParaSite" id="SSLN_0001997101-mRNA-1">
    <property type="protein sequence ID" value="SSLN_0001997101-mRNA-1"/>
    <property type="gene ID" value="SSLN_0001997101"/>
</dbReference>
<evidence type="ECO:0000256" key="2">
    <source>
        <dbReference type="ARBA" id="ARBA00022741"/>
    </source>
</evidence>
<proteinExistence type="predicted"/>
<dbReference type="GO" id="GO:0004143">
    <property type="term" value="F:ATP-dependent diacylglycerol kinase activity"/>
    <property type="evidence" value="ECO:0007669"/>
    <property type="project" value="InterPro"/>
</dbReference>
<dbReference type="PANTHER" id="PTHR11255">
    <property type="entry name" value="DIACYLGLYCEROL KINASE"/>
    <property type="match status" value="1"/>
</dbReference>
<keyword evidence="3" id="KW-0479">Metal-binding</keyword>
<dbReference type="GO" id="GO:0008270">
    <property type="term" value="F:zinc ion binding"/>
    <property type="evidence" value="ECO:0007669"/>
    <property type="project" value="UniProtKB-KW"/>
</dbReference>
<dbReference type="GO" id="GO:0007200">
    <property type="term" value="P:phospholipase C-activating G protein-coupled receptor signaling pathway"/>
    <property type="evidence" value="ECO:0007669"/>
    <property type="project" value="InterPro"/>
</dbReference>
<dbReference type="PANTHER" id="PTHR11255:SF54">
    <property type="entry name" value="DIACYLGLYCEROL KINASE THETA"/>
    <property type="match status" value="1"/>
</dbReference>
<evidence type="ECO:0000313" key="7">
    <source>
        <dbReference type="WBParaSite" id="SSLN_0001997101-mRNA-1"/>
    </source>
</evidence>
<organism evidence="7">
    <name type="scientific">Schistocephalus solidus</name>
    <name type="common">Tapeworm</name>
    <dbReference type="NCBI Taxonomy" id="70667"/>
    <lineage>
        <taxon>Eukaryota</taxon>
        <taxon>Metazoa</taxon>
        <taxon>Spiralia</taxon>
        <taxon>Lophotrochozoa</taxon>
        <taxon>Platyhelminthes</taxon>
        <taxon>Cestoda</taxon>
        <taxon>Eucestoda</taxon>
        <taxon>Diphyllobothriidea</taxon>
        <taxon>Diphyllobothriidae</taxon>
        <taxon>Schistocephalus</taxon>
    </lineage>
</organism>
<keyword evidence="2" id="KW-0547">Nucleotide-binding</keyword>
<dbReference type="GO" id="GO:0016020">
    <property type="term" value="C:membrane"/>
    <property type="evidence" value="ECO:0007669"/>
    <property type="project" value="UniProtKB-SubCell"/>
</dbReference>
<sequence>LVLTALLSEDFEGGGLDDISQLTPSCLHGSIISWSMQVLQFLGYLVAEIKTVDVVEAEEIRLDRWTVVIKPDHAESDAQKKQLQIEANACNTNEDTSRIFVMNNYFGLGIDADLNLDFHLAREENPAKFNSRMELDALRTLNADRIIVILPADKGRSTVELDMSEYLQKANALLDDRHAYLRCDGDPMKKLVAKINATLASLQSNGAISKAERLTIKPTDSAMARFYGLPKVHKHGAPLRPIISLRGTPTFNLANLNH</sequence>
<dbReference type="InterPro" id="IPR000756">
    <property type="entry name" value="Diacylglycerol_kin_accessory"/>
</dbReference>
<name>A0A183TRZ7_SCHSO</name>
<dbReference type="Pfam" id="PF00609">
    <property type="entry name" value="DAGK_acc"/>
    <property type="match status" value="1"/>
</dbReference>
<keyword evidence="5" id="KW-0067">ATP-binding</keyword>
<keyword evidence="1" id="KW-0808">Transferase</keyword>
<evidence type="ECO:0000256" key="1">
    <source>
        <dbReference type="ARBA" id="ARBA00022679"/>
    </source>
</evidence>
<dbReference type="GO" id="GO:0005524">
    <property type="term" value="F:ATP binding"/>
    <property type="evidence" value="ECO:0007669"/>
    <property type="project" value="UniProtKB-KW"/>
</dbReference>
<dbReference type="InterPro" id="IPR037607">
    <property type="entry name" value="DGK"/>
</dbReference>
<dbReference type="SMART" id="SM00045">
    <property type="entry name" value="DAGKa"/>
    <property type="match status" value="1"/>
</dbReference>
<feature type="domain" description="Diacylglycerol kinase accessory" evidence="6">
    <location>
        <begin position="101"/>
        <end position="218"/>
    </location>
</feature>
<keyword evidence="3" id="KW-0862">Zinc</keyword>
<evidence type="ECO:0000259" key="6">
    <source>
        <dbReference type="SMART" id="SM00045"/>
    </source>
</evidence>
<evidence type="ECO:0000256" key="5">
    <source>
        <dbReference type="ARBA" id="ARBA00022840"/>
    </source>
</evidence>
<accession>A0A183TRZ7</accession>
<keyword evidence="3" id="KW-0863">Zinc-finger</keyword>
<evidence type="ECO:0000256" key="3">
    <source>
        <dbReference type="ARBA" id="ARBA00022771"/>
    </source>
</evidence>
<protein>
    <submittedName>
        <fullName evidence="7">DAGKa domain-containing protein</fullName>
    </submittedName>
</protein>
<evidence type="ECO:0000256" key="4">
    <source>
        <dbReference type="ARBA" id="ARBA00022777"/>
    </source>
</evidence>
<dbReference type="AlphaFoldDB" id="A0A183TRZ7"/>
<reference evidence="7" key="1">
    <citation type="submission" date="2016-06" db="UniProtKB">
        <authorList>
            <consortium name="WormBaseParasite"/>
        </authorList>
    </citation>
    <scope>IDENTIFICATION</scope>
</reference>
<keyword evidence="4" id="KW-0418">Kinase</keyword>